<protein>
    <recommendedName>
        <fullName evidence="2">Jacalin-type lectin domain-containing protein</fullName>
    </recommendedName>
</protein>
<proteinExistence type="predicted"/>
<evidence type="ECO:0000259" key="2">
    <source>
        <dbReference type="PROSITE" id="PS51752"/>
    </source>
</evidence>
<name>A0A9P4PE84_9PLEO</name>
<dbReference type="Gene3D" id="2.100.10.30">
    <property type="entry name" value="Jacalin-like lectin domain"/>
    <property type="match status" value="1"/>
</dbReference>
<dbReference type="Gene3D" id="2.170.15.10">
    <property type="entry name" value="Proaerolysin, chain A, domain 3"/>
    <property type="match status" value="1"/>
</dbReference>
<feature type="domain" description="Jacalin-type lectin" evidence="2">
    <location>
        <begin position="1"/>
        <end position="89"/>
    </location>
</feature>
<reference evidence="3" key="1">
    <citation type="journal article" date="2020" name="Stud. Mycol.">
        <title>101 Dothideomycetes genomes: a test case for predicting lifestyles and emergence of pathogens.</title>
        <authorList>
            <person name="Haridas S."/>
            <person name="Albert R."/>
            <person name="Binder M."/>
            <person name="Bloem J."/>
            <person name="Labutti K."/>
            <person name="Salamov A."/>
            <person name="Andreopoulos B."/>
            <person name="Baker S."/>
            <person name="Barry K."/>
            <person name="Bills G."/>
            <person name="Bluhm B."/>
            <person name="Cannon C."/>
            <person name="Castanera R."/>
            <person name="Culley D."/>
            <person name="Daum C."/>
            <person name="Ezra D."/>
            <person name="Gonzalez J."/>
            <person name="Henrissat B."/>
            <person name="Kuo A."/>
            <person name="Liang C."/>
            <person name="Lipzen A."/>
            <person name="Lutzoni F."/>
            <person name="Magnuson J."/>
            <person name="Mondo S."/>
            <person name="Nolan M."/>
            <person name="Ohm R."/>
            <person name="Pangilinan J."/>
            <person name="Park H.-J."/>
            <person name="Ramirez L."/>
            <person name="Alfaro M."/>
            <person name="Sun H."/>
            <person name="Tritt A."/>
            <person name="Yoshinaga Y."/>
            <person name="Zwiers L.-H."/>
            <person name="Turgeon B."/>
            <person name="Goodwin S."/>
            <person name="Spatafora J."/>
            <person name="Crous P."/>
            <person name="Grigoriev I."/>
        </authorList>
    </citation>
    <scope>NUCLEOTIDE SEQUENCE</scope>
    <source>
        <strain evidence="3">CBS 690.94</strain>
    </source>
</reference>
<dbReference type="InterPro" id="IPR001229">
    <property type="entry name" value="Jacalin-like_lectin_dom"/>
</dbReference>
<dbReference type="EMBL" id="MU001505">
    <property type="protein sequence ID" value="KAF2441434.1"/>
    <property type="molecule type" value="Genomic_DNA"/>
</dbReference>
<keyword evidence="4" id="KW-1185">Reference proteome</keyword>
<feature type="non-terminal residue" evidence="3">
    <location>
        <position position="1"/>
    </location>
</feature>
<evidence type="ECO:0000313" key="4">
    <source>
        <dbReference type="Proteomes" id="UP000799764"/>
    </source>
</evidence>
<organism evidence="3 4">
    <name type="scientific">Karstenula rhodostoma CBS 690.94</name>
    <dbReference type="NCBI Taxonomy" id="1392251"/>
    <lineage>
        <taxon>Eukaryota</taxon>
        <taxon>Fungi</taxon>
        <taxon>Dikarya</taxon>
        <taxon>Ascomycota</taxon>
        <taxon>Pezizomycotina</taxon>
        <taxon>Dothideomycetes</taxon>
        <taxon>Pleosporomycetidae</taxon>
        <taxon>Pleosporales</taxon>
        <taxon>Massarineae</taxon>
        <taxon>Didymosphaeriaceae</taxon>
        <taxon>Karstenula</taxon>
    </lineage>
</organism>
<gene>
    <name evidence="3" type="ORF">P171DRAFT_365956</name>
</gene>
<dbReference type="AlphaFoldDB" id="A0A9P4PE84"/>
<dbReference type="InterPro" id="IPR036404">
    <property type="entry name" value="Jacalin-like_lectin_dom_sf"/>
</dbReference>
<dbReference type="SUPFAM" id="SSF56973">
    <property type="entry name" value="Aerolisin/ETX pore-forming domain"/>
    <property type="match status" value="1"/>
</dbReference>
<evidence type="ECO:0000313" key="3">
    <source>
        <dbReference type="EMBL" id="KAF2441434.1"/>
    </source>
</evidence>
<comment type="caution">
    <text evidence="3">The sequence shown here is derived from an EMBL/GenBank/DDBJ whole genome shotgun (WGS) entry which is preliminary data.</text>
</comment>
<dbReference type="SUPFAM" id="SSF51101">
    <property type="entry name" value="Mannose-binding lectins"/>
    <property type="match status" value="1"/>
</dbReference>
<sequence>SIHGSPNGDSATLKLAPGERMAALTLWGNGVGTRCGGVRILTSEGQTFDHGKDTGGQEAYDMDVGSGICVGLNGRSGSEMDCLGFIFLNGKVTNVVISSIQYNPDISGSKQGISQVTLEQVDYTNPPDSGMDVNWSFNNTASRTTSNTFTQTSSTQYGVSTSITIKSELFGTGIENTNTFPWQKTQGTEYASTTSTTQSLSWNLSGVLKPGKIIRAQATCQQGIASVNYTSTVTVQLDNGYTSTYTEPGVFNNVVYTQATARTAPIANNGPDNRRLVVHNPELHKS</sequence>
<dbReference type="PROSITE" id="PS51752">
    <property type="entry name" value="JACALIN_LECTIN"/>
    <property type="match status" value="1"/>
</dbReference>
<accession>A0A9P4PE84</accession>
<dbReference type="OrthoDB" id="3758675at2759"/>
<dbReference type="Proteomes" id="UP000799764">
    <property type="component" value="Unassembled WGS sequence"/>
</dbReference>
<evidence type="ECO:0000256" key="1">
    <source>
        <dbReference type="SAM" id="MobiDB-lite"/>
    </source>
</evidence>
<feature type="region of interest" description="Disordered" evidence="1">
    <location>
        <begin position="266"/>
        <end position="286"/>
    </location>
</feature>